<gene>
    <name evidence="3" type="ORF">FY004_13350</name>
</gene>
<name>A0A5D4JIH8_9ACTN</name>
<sequence>MGKKLPDDLVEVLNLIGIDWPQIDEDEVKASAKDYRKLAEGIRDAVKEGNNACSHIVAGKSKGETVTAIDRRWGKLTTRDLSTFAKGCDTLADALDDCADLVLGCKIAIIAKLSATAAAAGAGVVGMFFTFGASGLLSAAAVAAARLIIQEIIDTAVERITSIVTDKIEGKILGELEKLFTDRLSGGSTYDVMASGSSDMAQDLVIEFAEFELAAGGYQETATNFDKKKGEFKNGGAGRKSSVKKDSRFHKLATVMDKAEDAVDKKADEMVKTLEDHGGKVDKSKGIHKDHEDDVKDKFKKCDDDDDDDVPMYLLNADGSVKALHYDGTTSSVSKTDSSGIWDIMEKDGTVWRPAPREKHDFNLPAGRKGPKVTSTKIDPGSTDLSRATEIARYAKQDYTGSNFAAGRYIAPETGKEMILVGDSEGPHSERTLGYPLLKHSKEANLAAVYTEREPCQLSPKCDQWLDLHFKSKNPDLEVSHANTYDQSEKNLYRRDKEHRDYMADLEKRHKAQGHP</sequence>
<keyword evidence="4" id="KW-1185">Reference proteome</keyword>
<dbReference type="Pfam" id="PF25547">
    <property type="entry name" value="WXG100_2"/>
    <property type="match status" value="1"/>
</dbReference>
<feature type="region of interest" description="Disordered" evidence="1">
    <location>
        <begin position="481"/>
        <end position="516"/>
    </location>
</feature>
<feature type="region of interest" description="Disordered" evidence="1">
    <location>
        <begin position="354"/>
        <end position="383"/>
    </location>
</feature>
<dbReference type="RefSeq" id="WP_148902611.1">
    <property type="nucleotide sequence ID" value="NZ_VSZQ01000059.1"/>
</dbReference>
<evidence type="ECO:0000313" key="4">
    <source>
        <dbReference type="Proteomes" id="UP000323242"/>
    </source>
</evidence>
<dbReference type="AlphaFoldDB" id="A0A5D4JIH8"/>
<proteinExistence type="predicted"/>
<evidence type="ECO:0000256" key="1">
    <source>
        <dbReference type="SAM" id="MobiDB-lite"/>
    </source>
</evidence>
<evidence type="ECO:0000313" key="3">
    <source>
        <dbReference type="EMBL" id="TYR64105.1"/>
    </source>
</evidence>
<reference evidence="3 4" key="1">
    <citation type="submission" date="2019-08" db="EMBL/GenBank/DDBJ databases">
        <title>Draft genome for granaticin producer strain Streptomyces parvus C05.</title>
        <authorList>
            <person name="Gonzalez-Pimentel J.L."/>
        </authorList>
    </citation>
    <scope>NUCLEOTIDE SEQUENCE [LARGE SCALE GENOMIC DNA]</scope>
    <source>
        <strain evidence="3 4">C05</strain>
    </source>
</reference>
<organism evidence="3 4">
    <name type="scientific">Streptomyces parvus</name>
    <dbReference type="NCBI Taxonomy" id="66428"/>
    <lineage>
        <taxon>Bacteria</taxon>
        <taxon>Bacillati</taxon>
        <taxon>Actinomycetota</taxon>
        <taxon>Actinomycetes</taxon>
        <taxon>Kitasatosporales</taxon>
        <taxon>Streptomycetaceae</taxon>
        <taxon>Streptomyces</taxon>
    </lineage>
</organism>
<dbReference type="Proteomes" id="UP000323242">
    <property type="component" value="Unassembled WGS sequence"/>
</dbReference>
<dbReference type="InterPro" id="IPR032722">
    <property type="entry name" value="Deaminase_XOO_2897"/>
</dbReference>
<dbReference type="EMBL" id="VSZQ01000059">
    <property type="protein sequence ID" value="TYR64105.1"/>
    <property type="molecule type" value="Genomic_DNA"/>
</dbReference>
<feature type="compositionally biased region" description="Basic and acidic residues" evidence="1">
    <location>
        <begin position="487"/>
        <end position="508"/>
    </location>
</feature>
<evidence type="ECO:0000259" key="2">
    <source>
        <dbReference type="Pfam" id="PF25547"/>
    </source>
</evidence>
<accession>A0A5D4JIH8</accession>
<comment type="caution">
    <text evidence="3">The sequence shown here is derived from an EMBL/GenBank/DDBJ whole genome shotgun (WGS) entry which is preliminary data.</text>
</comment>
<protein>
    <recommendedName>
        <fullName evidence="2">Outer membrane channel protein CpnT-like N-terminal domain-containing protein</fullName>
    </recommendedName>
</protein>
<feature type="domain" description="Outer membrane channel protein CpnT-like N-terminal" evidence="2">
    <location>
        <begin position="11"/>
        <end position="146"/>
    </location>
</feature>
<dbReference type="InterPro" id="IPR057746">
    <property type="entry name" value="CpnT-like_N"/>
</dbReference>
<dbReference type="Pfam" id="PF14440">
    <property type="entry name" value="XOO_2897-deam"/>
    <property type="match status" value="1"/>
</dbReference>